<proteinExistence type="predicted"/>
<feature type="domain" description="MGA conserved" evidence="2">
    <location>
        <begin position="115"/>
        <end position="153"/>
    </location>
</feature>
<gene>
    <name evidence="3" type="ORF">g.86296</name>
</gene>
<evidence type="ECO:0000313" key="3">
    <source>
        <dbReference type="EMBL" id="JAP99064.1"/>
    </source>
</evidence>
<dbReference type="Pfam" id="PF16059">
    <property type="entry name" value="MGA_dom"/>
    <property type="match status" value="1"/>
</dbReference>
<feature type="region of interest" description="Disordered" evidence="1">
    <location>
        <begin position="563"/>
        <end position="606"/>
    </location>
</feature>
<feature type="region of interest" description="Disordered" evidence="1">
    <location>
        <begin position="511"/>
        <end position="537"/>
    </location>
</feature>
<evidence type="ECO:0000259" key="2">
    <source>
        <dbReference type="Pfam" id="PF16059"/>
    </source>
</evidence>
<evidence type="ECO:0000256" key="1">
    <source>
        <dbReference type="SAM" id="MobiDB-lite"/>
    </source>
</evidence>
<dbReference type="InterPro" id="IPR032060">
    <property type="entry name" value="MGA_dom"/>
</dbReference>
<name>A0A146KTU2_LYGHE</name>
<feature type="compositionally biased region" description="Basic residues" evidence="1">
    <location>
        <begin position="578"/>
        <end position="587"/>
    </location>
</feature>
<feature type="compositionally biased region" description="Basic and acidic residues" evidence="1">
    <location>
        <begin position="592"/>
        <end position="606"/>
    </location>
</feature>
<sequence>MLEVEWSGGEDFTEDLGEDSIADYRTSKRMFHGTIDLICSSDEDYDSELLKTEDATLTPPKSKEMQEKVAIIDPDVVGVVEDLVNFVERCQLIPEFGFDPEHEVKEEVFVKKEGTCGKPHCFKGCLCSSLGGRFPHGPTHCGKERCMFECACQERGLLTIDDESHYTDKSKRKKKLPTRFKDVVLGKAYEKLHARTIYEDFNGHDIHSESDDECHRMTQRMKAPSGGSSKNPSPELKKEVTTDFGCSMKKKYTPLMSFDKASIATVRKTIQERRVGFLSKTLDEEQTLADVQIWCTHHEKFSCLCINYVFFQKTIQERRVGFLSKTLDEEQTLADVQIWCTHHEKFSCLCINYVFFQKTNALIWRPSNASRYLANKVMYDIGLKMPTLAFHEVFPYNHNNHSARTQGPITNYTTRNKDEVFASKRKMEIEYNVLSYSNSYMKFYVRKYPCIKKNEPVPSAEPYDKSIDLDSGMGDVVHIIKTKEKLILDVGREKLNVKVNYVVDEEVDEDEIGDNGETTPEKGKSQRRKRKPTMKMIQLEEDRKREKELLEFEWAEKEALQKAATQKAASTPQVPQEKKKRRGRKPKSLLMMERRTSELSDRSTIREPTPEVDIIRCSGNSQTVAKDVDEAKERMKVKIEENATLIKEEPSSPDYFSAESRMDMEDAKEEAIVCAPDIGLMASCAPSKTTMTTHVTTAQSVTQSSSKSEKQRQDEEFREDIPKPFLGFSESNEIPEFEECDDPENDDPDSIHSKKVLVLKPRKDGFPHSGLMCLTPGLGYVTVLENLPGRIVISDPGVPDVRQTFDGLSSVNAWLNMYIRGKVAISPPDLVLQWILVKPGILKLKQVKPLDPGMFWNPNIVVTPTGIIQKKSLESSDASNYSVLRKQLSEHSVFSPLIRKQLAMKEAASALLKTFVSNPKFCSSNLVPNPKSLLRHLLKRQLPREEISVEVPPPKVPAMGDSSVSFETVDGCVTVHRLSSESTTSDVKNPAVSSATVFSQVKPPPLASSAGLPTLEAPRDLEIRHQVTIRPLPSLTKITPPYLTTKHTVKVHK</sequence>
<feature type="region of interest" description="Disordered" evidence="1">
    <location>
        <begin position="218"/>
        <end position="238"/>
    </location>
</feature>
<reference evidence="3" key="1">
    <citation type="journal article" date="2016" name="Gigascience">
        <title>De novo construction of an expanded transcriptome assembly for the western tarnished plant bug, Lygus hesperus.</title>
        <authorList>
            <person name="Tassone E.E."/>
            <person name="Geib S.M."/>
            <person name="Hall B."/>
            <person name="Fabrick J.A."/>
            <person name="Brent C.S."/>
            <person name="Hull J.J."/>
        </authorList>
    </citation>
    <scope>NUCLEOTIDE SEQUENCE</scope>
</reference>
<feature type="compositionally biased region" description="Low complexity" evidence="1">
    <location>
        <begin position="695"/>
        <end position="706"/>
    </location>
</feature>
<feature type="compositionally biased region" description="Basic and acidic residues" evidence="1">
    <location>
        <begin position="707"/>
        <end position="722"/>
    </location>
</feature>
<dbReference type="AlphaFoldDB" id="A0A146KTU2"/>
<protein>
    <recommendedName>
        <fullName evidence="2">MGA conserved domain-containing protein</fullName>
    </recommendedName>
</protein>
<organism evidence="3">
    <name type="scientific">Lygus hesperus</name>
    <name type="common">Western plant bug</name>
    <dbReference type="NCBI Taxonomy" id="30085"/>
    <lineage>
        <taxon>Eukaryota</taxon>
        <taxon>Metazoa</taxon>
        <taxon>Ecdysozoa</taxon>
        <taxon>Arthropoda</taxon>
        <taxon>Hexapoda</taxon>
        <taxon>Insecta</taxon>
        <taxon>Pterygota</taxon>
        <taxon>Neoptera</taxon>
        <taxon>Paraneoptera</taxon>
        <taxon>Hemiptera</taxon>
        <taxon>Heteroptera</taxon>
        <taxon>Panheteroptera</taxon>
        <taxon>Cimicomorpha</taxon>
        <taxon>Miridae</taxon>
        <taxon>Mirini</taxon>
        <taxon>Lygus</taxon>
    </lineage>
</organism>
<feature type="region of interest" description="Disordered" evidence="1">
    <location>
        <begin position="695"/>
        <end position="729"/>
    </location>
</feature>
<accession>A0A146KTU2</accession>
<dbReference type="EMBL" id="GDHC01019564">
    <property type="protein sequence ID" value="JAP99064.1"/>
    <property type="molecule type" value="Transcribed_RNA"/>
</dbReference>
<feature type="compositionally biased region" description="Polar residues" evidence="1">
    <location>
        <begin position="563"/>
        <end position="574"/>
    </location>
</feature>